<reference evidence="3 4" key="1">
    <citation type="submission" date="2018-03" db="EMBL/GenBank/DDBJ databases">
        <title>Arenimonas caeni sp. nov., isolated from activated sludge.</title>
        <authorList>
            <person name="Liu H."/>
        </authorList>
    </citation>
    <scope>NUCLEOTIDE SEQUENCE [LARGE SCALE GENOMIC DNA]</scope>
    <source>
        <strain evidence="4">z29</strain>
    </source>
</reference>
<dbReference type="AlphaFoldDB" id="A0A2P6M7Q1"/>
<name>A0A2P6M7Q1_9GAMM</name>
<dbReference type="Pfam" id="PF16074">
    <property type="entry name" value="PilW"/>
    <property type="match status" value="1"/>
</dbReference>
<organism evidence="3 4">
    <name type="scientific">Arenimonas caeni</name>
    <dbReference type="NCBI Taxonomy" id="2058085"/>
    <lineage>
        <taxon>Bacteria</taxon>
        <taxon>Pseudomonadati</taxon>
        <taxon>Pseudomonadota</taxon>
        <taxon>Gammaproteobacteria</taxon>
        <taxon>Lysobacterales</taxon>
        <taxon>Lysobacteraceae</taxon>
        <taxon>Arenimonas</taxon>
    </lineage>
</organism>
<dbReference type="OrthoDB" id="5296662at2"/>
<comment type="caution">
    <text evidence="3">The sequence shown here is derived from an EMBL/GenBank/DDBJ whole genome shotgun (WGS) entry which is preliminary data.</text>
</comment>
<proteinExistence type="predicted"/>
<protein>
    <submittedName>
        <fullName evidence="3">Type IV pilus assembly protein PilW</fullName>
    </submittedName>
</protein>
<evidence type="ECO:0000313" key="3">
    <source>
        <dbReference type="EMBL" id="PRH81998.1"/>
    </source>
</evidence>
<dbReference type="Proteomes" id="UP000241736">
    <property type="component" value="Unassembled WGS sequence"/>
</dbReference>
<dbReference type="InterPro" id="IPR012902">
    <property type="entry name" value="N_methyl_site"/>
</dbReference>
<evidence type="ECO:0000313" key="4">
    <source>
        <dbReference type="Proteomes" id="UP000241736"/>
    </source>
</evidence>
<keyword evidence="2" id="KW-0812">Transmembrane</keyword>
<evidence type="ECO:0000256" key="2">
    <source>
        <dbReference type="SAM" id="Phobius"/>
    </source>
</evidence>
<accession>A0A2P6M7Q1</accession>
<dbReference type="PROSITE" id="PS00409">
    <property type="entry name" value="PROKAR_NTER_METHYL"/>
    <property type="match status" value="1"/>
</dbReference>
<evidence type="ECO:0000256" key="1">
    <source>
        <dbReference type="SAM" id="MobiDB-lite"/>
    </source>
</evidence>
<keyword evidence="4" id="KW-1185">Reference proteome</keyword>
<dbReference type="Pfam" id="PF07963">
    <property type="entry name" value="N_methyl"/>
    <property type="match status" value="1"/>
</dbReference>
<dbReference type="GO" id="GO:0043683">
    <property type="term" value="P:type IV pilus assembly"/>
    <property type="evidence" value="ECO:0007669"/>
    <property type="project" value="InterPro"/>
</dbReference>
<feature type="compositionally biased region" description="Basic residues" evidence="1">
    <location>
        <begin position="17"/>
        <end position="30"/>
    </location>
</feature>
<dbReference type="EMBL" id="PVLF01000014">
    <property type="protein sequence ID" value="PRH81998.1"/>
    <property type="molecule type" value="Genomic_DNA"/>
</dbReference>
<dbReference type="NCBIfam" id="TIGR02532">
    <property type="entry name" value="IV_pilin_GFxxxE"/>
    <property type="match status" value="1"/>
</dbReference>
<feature type="compositionally biased region" description="Polar residues" evidence="1">
    <location>
        <begin position="33"/>
        <end position="47"/>
    </location>
</feature>
<sequence>MRPHRLRCRHLHHRRALERRARHRRRRRAGNRNPDQALTMPSTSNKMHSARRGQAGFSLIELMIALILGLIVVAAAGGVFLSNKRVYNATETLGRVQEHGRVAFELMSRDIREAGGNPCGANVRPINMMSHGNNAYWDGFNDGIAGYEGAMPGTATGTGIGQRVAGTDALELFSASGGGIRVTSHPNPSAELDVTSTADIQVGDVLLVCNVGRSFIFEVTGLPGVGTKIGHNSGAGSNCSARFTLPVPADPDDTYGCDNPDNNANSYCFTPAAGGGTCGEDSSVPAYVARATSTHWYVGNNARGGQSLYRAVLANRSDTNTPDTELSRIEVVEGVEQMQLTYLEAGETDYGDAGTVADWSRVAAVRLSIRFEGTQGALSDREIQGTDGNAINRTITHVVALRNREDLL</sequence>
<keyword evidence="2" id="KW-1133">Transmembrane helix</keyword>
<dbReference type="InterPro" id="IPR032092">
    <property type="entry name" value="PilW"/>
</dbReference>
<feature type="transmembrane region" description="Helical" evidence="2">
    <location>
        <begin position="56"/>
        <end position="81"/>
    </location>
</feature>
<keyword evidence="2" id="KW-0472">Membrane</keyword>
<feature type="region of interest" description="Disordered" evidence="1">
    <location>
        <begin position="17"/>
        <end position="50"/>
    </location>
</feature>
<gene>
    <name evidence="3" type="ORF">C6N40_09355</name>
</gene>